<dbReference type="PANTHER" id="PTHR13812:SF19">
    <property type="entry name" value="KETIMINE REDUCTASE MU-CRYSTALLIN"/>
    <property type="match status" value="1"/>
</dbReference>
<dbReference type="GO" id="GO:0008473">
    <property type="term" value="F:ornithine cyclodeaminase activity"/>
    <property type="evidence" value="ECO:0007669"/>
    <property type="project" value="UniProtKB-EC"/>
</dbReference>
<dbReference type="EC" id="4.3.1.12" evidence="1"/>
<keyword evidence="2" id="KW-1185">Reference proteome</keyword>
<dbReference type="InterPro" id="IPR003462">
    <property type="entry name" value="ODC_Mu_crystall"/>
</dbReference>
<name>A0A839E563_9MICO</name>
<accession>A0A839E563</accession>
<dbReference type="EMBL" id="JACGWX010000002">
    <property type="protein sequence ID" value="MBA8847511.1"/>
    <property type="molecule type" value="Genomic_DNA"/>
</dbReference>
<dbReference type="PANTHER" id="PTHR13812">
    <property type="entry name" value="KETIMINE REDUCTASE MU-CRYSTALLIN"/>
    <property type="match status" value="1"/>
</dbReference>
<gene>
    <name evidence="1" type="ORF">FHX53_001096</name>
</gene>
<dbReference type="SUPFAM" id="SSF51735">
    <property type="entry name" value="NAD(P)-binding Rossmann-fold domains"/>
    <property type="match status" value="1"/>
</dbReference>
<dbReference type="Gene3D" id="3.30.1780.10">
    <property type="entry name" value="ornithine cyclodeaminase, domain 1"/>
    <property type="match status" value="1"/>
</dbReference>
<comment type="caution">
    <text evidence="1">The sequence shown here is derived from an EMBL/GenBank/DDBJ whole genome shotgun (WGS) entry which is preliminary data.</text>
</comment>
<organism evidence="1 2">
    <name type="scientific">Microcella alkalica</name>
    <dbReference type="NCBI Taxonomy" id="355930"/>
    <lineage>
        <taxon>Bacteria</taxon>
        <taxon>Bacillati</taxon>
        <taxon>Actinomycetota</taxon>
        <taxon>Actinomycetes</taxon>
        <taxon>Micrococcales</taxon>
        <taxon>Microbacteriaceae</taxon>
        <taxon>Microcella</taxon>
    </lineage>
</organism>
<dbReference type="GO" id="GO:0005737">
    <property type="term" value="C:cytoplasm"/>
    <property type="evidence" value="ECO:0007669"/>
    <property type="project" value="TreeGrafter"/>
</dbReference>
<dbReference type="Gene3D" id="3.40.50.720">
    <property type="entry name" value="NAD(P)-binding Rossmann-like Domain"/>
    <property type="match status" value="1"/>
</dbReference>
<dbReference type="Pfam" id="PF02423">
    <property type="entry name" value="OCD_Mu_crystall"/>
    <property type="match status" value="1"/>
</dbReference>
<dbReference type="Proteomes" id="UP000585905">
    <property type="component" value="Unassembled WGS sequence"/>
</dbReference>
<sequence length="326" mass="34489">MAQSDGETLVLSRDDVSDLIDLPAAIDVTREALREQARGAAVEQPPTHLDLRERASLRTVRGALLDSRRTGVRVTGAHDLAGPSGAALLFETERADLLSVMAYPFGTLRTAAVIGVAVDVLAGPSAGIVTLIGTGRNALGLLEAAALVRPVTEVRVFGRNDQRRDEFVALAKKALTAEVTGFADLTQALDGAQVVIVSTNSTVPVIERADVGPDVLVAGMGVPSEFPDDLYLEADSVVVSSKAHEKGFDEVWHGTLRSTLVDLDADGRLPWGSVTQLSDLVDAAAPPRTGVRVFRESAGGYGDIALASYVYEQALSRGRGHRVRFS</sequence>
<evidence type="ECO:0000313" key="1">
    <source>
        <dbReference type="EMBL" id="MBA8847511.1"/>
    </source>
</evidence>
<keyword evidence="1" id="KW-0456">Lyase</keyword>
<dbReference type="InterPro" id="IPR036291">
    <property type="entry name" value="NAD(P)-bd_dom_sf"/>
</dbReference>
<dbReference type="InterPro" id="IPR023401">
    <property type="entry name" value="ODC_N"/>
</dbReference>
<reference evidence="1 2" key="1">
    <citation type="submission" date="2020-07" db="EMBL/GenBank/DDBJ databases">
        <title>Sequencing the genomes of 1000 actinobacteria strains.</title>
        <authorList>
            <person name="Klenk H.-P."/>
        </authorList>
    </citation>
    <scope>NUCLEOTIDE SEQUENCE [LARGE SCALE GENOMIC DNA]</scope>
    <source>
        <strain evidence="1 2">DSM 19663</strain>
    </source>
</reference>
<evidence type="ECO:0000313" key="2">
    <source>
        <dbReference type="Proteomes" id="UP000585905"/>
    </source>
</evidence>
<dbReference type="RefSeq" id="WP_182490341.1">
    <property type="nucleotide sequence ID" value="NZ_BAAAOV010000010.1"/>
</dbReference>
<protein>
    <submittedName>
        <fullName evidence="1">Ornithine cyclodeaminase</fullName>
        <ecNumber evidence="1">4.3.1.12</ecNumber>
    </submittedName>
</protein>
<proteinExistence type="predicted"/>
<dbReference type="AlphaFoldDB" id="A0A839E563"/>